<dbReference type="Gene3D" id="3.50.50.60">
    <property type="entry name" value="FAD/NAD(P)-binding domain"/>
    <property type="match status" value="1"/>
</dbReference>
<comment type="cofactor">
    <cofactor evidence="1">
        <name>FAD</name>
        <dbReference type="ChEBI" id="CHEBI:57692"/>
    </cofactor>
</comment>
<keyword evidence="4" id="KW-0274">FAD</keyword>
<dbReference type="AlphaFoldDB" id="A0A9W9LG96"/>
<proteinExistence type="inferred from homology"/>
<evidence type="ECO:0000256" key="4">
    <source>
        <dbReference type="ARBA" id="ARBA00022827"/>
    </source>
</evidence>
<evidence type="ECO:0000256" key="5">
    <source>
        <dbReference type="ARBA" id="ARBA00023002"/>
    </source>
</evidence>
<keyword evidence="6" id="KW-0503">Monooxygenase</keyword>
<dbReference type="Pfam" id="PF01494">
    <property type="entry name" value="FAD_binding_3"/>
    <property type="match status" value="1"/>
</dbReference>
<dbReference type="GO" id="GO:0004497">
    <property type="term" value="F:monooxygenase activity"/>
    <property type="evidence" value="ECO:0007669"/>
    <property type="project" value="UniProtKB-KW"/>
</dbReference>
<organism evidence="8 9">
    <name type="scientific">Penicillium capsulatum</name>
    <dbReference type="NCBI Taxonomy" id="69766"/>
    <lineage>
        <taxon>Eukaryota</taxon>
        <taxon>Fungi</taxon>
        <taxon>Dikarya</taxon>
        <taxon>Ascomycota</taxon>
        <taxon>Pezizomycotina</taxon>
        <taxon>Eurotiomycetes</taxon>
        <taxon>Eurotiomycetidae</taxon>
        <taxon>Eurotiales</taxon>
        <taxon>Aspergillaceae</taxon>
        <taxon>Penicillium</taxon>
    </lineage>
</organism>
<evidence type="ECO:0000259" key="7">
    <source>
        <dbReference type="Pfam" id="PF01494"/>
    </source>
</evidence>
<keyword evidence="5" id="KW-0560">Oxidoreductase</keyword>
<dbReference type="InterPro" id="IPR002938">
    <property type="entry name" value="FAD-bd"/>
</dbReference>
<dbReference type="InterPro" id="IPR036188">
    <property type="entry name" value="FAD/NAD-bd_sf"/>
</dbReference>
<dbReference type="PANTHER" id="PTHR13789">
    <property type="entry name" value="MONOOXYGENASE"/>
    <property type="match status" value="1"/>
</dbReference>
<evidence type="ECO:0000256" key="3">
    <source>
        <dbReference type="ARBA" id="ARBA00022630"/>
    </source>
</evidence>
<dbReference type="InterPro" id="IPR050493">
    <property type="entry name" value="FAD-dep_Monooxygenase_BioMet"/>
</dbReference>
<evidence type="ECO:0000313" key="9">
    <source>
        <dbReference type="Proteomes" id="UP001146351"/>
    </source>
</evidence>
<evidence type="ECO:0000313" key="8">
    <source>
        <dbReference type="EMBL" id="KAJ5155996.1"/>
    </source>
</evidence>
<feature type="domain" description="FAD-binding" evidence="7">
    <location>
        <begin position="73"/>
        <end position="242"/>
    </location>
</feature>
<reference evidence="8" key="1">
    <citation type="submission" date="2022-11" db="EMBL/GenBank/DDBJ databases">
        <authorList>
            <person name="Petersen C."/>
        </authorList>
    </citation>
    <scope>NUCLEOTIDE SEQUENCE</scope>
    <source>
        <strain evidence="8">IBT 21917</strain>
    </source>
</reference>
<dbReference type="EMBL" id="JAPQKO010000006">
    <property type="protein sequence ID" value="KAJ5155996.1"/>
    <property type="molecule type" value="Genomic_DNA"/>
</dbReference>
<dbReference type="Proteomes" id="UP001146351">
    <property type="component" value="Unassembled WGS sequence"/>
</dbReference>
<dbReference type="PANTHER" id="PTHR13789:SF318">
    <property type="entry name" value="GERANYLGERANYL DIPHOSPHATE REDUCTASE"/>
    <property type="match status" value="1"/>
</dbReference>
<dbReference type="SUPFAM" id="SSF51905">
    <property type="entry name" value="FAD/NAD(P)-binding domain"/>
    <property type="match status" value="1"/>
</dbReference>
<evidence type="ECO:0000256" key="2">
    <source>
        <dbReference type="ARBA" id="ARBA00007992"/>
    </source>
</evidence>
<gene>
    <name evidence="8" type="ORF">N7492_008799</name>
</gene>
<name>A0A9W9LG96_9EURO</name>
<sequence>METQGGVKSTPEFAIAGSRQRDVGVINTDRCAFDLDNEKPPRPKDKFERQRALRNWMHLNYLNSTKMAEQDTVRVLIAGAGIAGLATAISLTRISSLSNLDIQLYEQAPELVEIGASIALSPNGMRALEKLGVSNALEDEVGFRGPSGIPQIFRHWKTDQVISVDTHTNVPNPRHHTTRFHRGHLHAALLKHVPEQSIHLGKKISGAEASKDGVSLHFEDGASAHGDILIGADGIKSAVRQSFLPDYKLRFSGKVFMRSTFDASLVEGKIPTLPADSMHWWGPRDNFFASRLGKNQYTTVGAYDDPRATEEVEKSIAWNQPGAIEFLRGRYKDWNPTVRALTELTPYTKLYPNFAGDPLPTWVFASRVTLVGDAAHAHGGAFAAGGSLALDDSFALGLAFKHVFGASSIKSFTASNIERALGLYSATRKPHTNRLLQIVHQQIDKKPSNHSTAEEEDAGLVTRMKGRPNTEWLSEHDVEAAFEATVQQLELNEQLNASKSPIKIVDLNGQRESGIQFRGNKL</sequence>
<comment type="caution">
    <text evidence="8">The sequence shown here is derived from an EMBL/GenBank/DDBJ whole genome shotgun (WGS) entry which is preliminary data.</text>
</comment>
<dbReference type="GO" id="GO:0071949">
    <property type="term" value="F:FAD binding"/>
    <property type="evidence" value="ECO:0007669"/>
    <property type="project" value="InterPro"/>
</dbReference>
<dbReference type="PRINTS" id="PR00420">
    <property type="entry name" value="RNGMNOXGNASE"/>
</dbReference>
<keyword evidence="3" id="KW-0285">Flavoprotein</keyword>
<evidence type="ECO:0000256" key="6">
    <source>
        <dbReference type="ARBA" id="ARBA00023033"/>
    </source>
</evidence>
<dbReference type="OrthoDB" id="16820at2759"/>
<keyword evidence="9" id="KW-1185">Reference proteome</keyword>
<protein>
    <recommendedName>
        <fullName evidence="7">FAD-binding domain-containing protein</fullName>
    </recommendedName>
</protein>
<accession>A0A9W9LG96</accession>
<evidence type="ECO:0000256" key="1">
    <source>
        <dbReference type="ARBA" id="ARBA00001974"/>
    </source>
</evidence>
<comment type="similarity">
    <text evidence="2">Belongs to the paxM FAD-dependent monooxygenase family.</text>
</comment>
<reference evidence="8" key="2">
    <citation type="journal article" date="2023" name="IMA Fungus">
        <title>Comparative genomic study of the Penicillium genus elucidates a diverse pangenome and 15 lateral gene transfer events.</title>
        <authorList>
            <person name="Petersen C."/>
            <person name="Sorensen T."/>
            <person name="Nielsen M.R."/>
            <person name="Sondergaard T.E."/>
            <person name="Sorensen J.L."/>
            <person name="Fitzpatrick D.A."/>
            <person name="Frisvad J.C."/>
            <person name="Nielsen K.L."/>
        </authorList>
    </citation>
    <scope>NUCLEOTIDE SEQUENCE</scope>
    <source>
        <strain evidence="8">IBT 21917</strain>
    </source>
</reference>